<name>A0ABQ4QAQ6_9BURK</name>
<evidence type="ECO:0000313" key="4">
    <source>
        <dbReference type="Proteomes" id="UP000887222"/>
    </source>
</evidence>
<dbReference type="InterPro" id="IPR012312">
    <property type="entry name" value="Hemerythrin-like"/>
</dbReference>
<keyword evidence="4" id="KW-1185">Reference proteome</keyword>
<organism evidence="3 4">
    <name type="scientific">Noviherbaspirillum aridicola</name>
    <dbReference type="NCBI Taxonomy" id="2849687"/>
    <lineage>
        <taxon>Bacteria</taxon>
        <taxon>Pseudomonadati</taxon>
        <taxon>Pseudomonadota</taxon>
        <taxon>Betaproteobacteria</taxon>
        <taxon>Burkholderiales</taxon>
        <taxon>Oxalobacteraceae</taxon>
        <taxon>Noviherbaspirillum</taxon>
    </lineage>
</organism>
<accession>A0ABQ4QAQ6</accession>
<dbReference type="Gene3D" id="1.20.120.520">
    <property type="entry name" value="nmb1532 protein domain like"/>
    <property type="match status" value="1"/>
</dbReference>
<dbReference type="RefSeq" id="WP_220810178.1">
    <property type="nucleotide sequence ID" value="NZ_BPMK01000020.1"/>
</dbReference>
<feature type="compositionally biased region" description="Acidic residues" evidence="1">
    <location>
        <begin position="176"/>
        <end position="185"/>
    </location>
</feature>
<dbReference type="PANTHER" id="PTHR35585:SF1">
    <property type="entry name" value="HHE DOMAIN PROTEIN (AFU_ORTHOLOGUE AFUA_4G00730)"/>
    <property type="match status" value="1"/>
</dbReference>
<evidence type="ECO:0000256" key="1">
    <source>
        <dbReference type="SAM" id="MobiDB-lite"/>
    </source>
</evidence>
<dbReference type="EMBL" id="BPMK01000020">
    <property type="protein sequence ID" value="GIZ53764.1"/>
    <property type="molecule type" value="Genomic_DNA"/>
</dbReference>
<gene>
    <name evidence="3" type="ORF">NCCP691_37780</name>
</gene>
<proteinExistence type="predicted"/>
<dbReference type="PANTHER" id="PTHR35585">
    <property type="entry name" value="HHE DOMAIN PROTEIN (AFU_ORTHOLOGUE AFUA_4G00730)"/>
    <property type="match status" value="1"/>
</dbReference>
<dbReference type="Proteomes" id="UP000887222">
    <property type="component" value="Unassembled WGS sequence"/>
</dbReference>
<feature type="region of interest" description="Disordered" evidence="1">
    <location>
        <begin position="172"/>
        <end position="197"/>
    </location>
</feature>
<feature type="domain" description="Hemerythrin-like" evidence="2">
    <location>
        <begin position="26"/>
        <end position="146"/>
    </location>
</feature>
<dbReference type="CDD" id="cd12108">
    <property type="entry name" value="Hr-like"/>
    <property type="match status" value="1"/>
</dbReference>
<sequence>MPRNATSKTAAKSAKPAPRAEKKADVIKILTEDHRRVTEMFDEFEKMKKKGDADEEAKQYIVETCCAELTIHAQLEEEIFYPAAREAIDDLDLLDEAEVEHASAKQLISELSAMQPGDDLYDAKFTVLGEYVKHHIEEEEGELFKKVKKSELDLEELAEEILQRRMELREELGISSDEEEMEAEEAPSTSRKKRSVH</sequence>
<feature type="compositionally biased region" description="Low complexity" evidence="1">
    <location>
        <begin position="1"/>
        <end position="17"/>
    </location>
</feature>
<protein>
    <recommendedName>
        <fullName evidence="2">Hemerythrin-like domain-containing protein</fullName>
    </recommendedName>
</protein>
<reference evidence="3 4" key="1">
    <citation type="journal article" date="2022" name="Int. J. Syst. Evol. Microbiol.">
        <title>Noviherbaspirillum aridicola sp. nov., isolated from an arid soil in Pakistan.</title>
        <authorList>
            <person name="Khan I.U."/>
            <person name="Saqib M."/>
            <person name="Amin A."/>
            <person name="Hussain F."/>
            <person name="Li L."/>
            <person name="Liu Y.H."/>
            <person name="Fang B.Z."/>
            <person name="Ahmed I."/>
            <person name="Li W.J."/>
        </authorList>
    </citation>
    <scope>NUCLEOTIDE SEQUENCE [LARGE SCALE GENOMIC DNA]</scope>
    <source>
        <strain evidence="3 4">NCCP-691</strain>
    </source>
</reference>
<dbReference type="Pfam" id="PF01814">
    <property type="entry name" value="Hemerythrin"/>
    <property type="match status" value="1"/>
</dbReference>
<comment type="caution">
    <text evidence="3">The sequence shown here is derived from an EMBL/GenBank/DDBJ whole genome shotgun (WGS) entry which is preliminary data.</text>
</comment>
<feature type="region of interest" description="Disordered" evidence="1">
    <location>
        <begin position="1"/>
        <end position="24"/>
    </location>
</feature>
<evidence type="ECO:0000313" key="3">
    <source>
        <dbReference type="EMBL" id="GIZ53764.1"/>
    </source>
</evidence>
<evidence type="ECO:0000259" key="2">
    <source>
        <dbReference type="Pfam" id="PF01814"/>
    </source>
</evidence>